<evidence type="ECO:0000259" key="3">
    <source>
        <dbReference type="Pfam" id="PF13359"/>
    </source>
</evidence>
<reference evidence="4" key="1">
    <citation type="journal article" date="2019" name="bioRxiv">
        <title>The Genome of the Zebra Mussel, Dreissena polymorpha: A Resource for Invasive Species Research.</title>
        <authorList>
            <person name="McCartney M.A."/>
            <person name="Auch B."/>
            <person name="Kono T."/>
            <person name="Mallez S."/>
            <person name="Zhang Y."/>
            <person name="Obille A."/>
            <person name="Becker A."/>
            <person name="Abrahante J.E."/>
            <person name="Garbe J."/>
            <person name="Badalamenti J.P."/>
            <person name="Herman A."/>
            <person name="Mangelson H."/>
            <person name="Liachko I."/>
            <person name="Sullivan S."/>
            <person name="Sone E.D."/>
            <person name="Koren S."/>
            <person name="Silverstein K.A.T."/>
            <person name="Beckman K.B."/>
            <person name="Gohl D.M."/>
        </authorList>
    </citation>
    <scope>NUCLEOTIDE SEQUENCE</scope>
    <source>
        <strain evidence="4">Duluth1</strain>
        <tissue evidence="4">Whole animal</tissue>
    </source>
</reference>
<feature type="domain" description="DDE Tnp4" evidence="3">
    <location>
        <begin position="311"/>
        <end position="434"/>
    </location>
</feature>
<dbReference type="InterPro" id="IPR027806">
    <property type="entry name" value="HARBI1_dom"/>
</dbReference>
<proteinExistence type="predicted"/>
<evidence type="ECO:0000313" key="4">
    <source>
        <dbReference type="EMBL" id="KAH3878190.1"/>
    </source>
</evidence>
<protein>
    <recommendedName>
        <fullName evidence="3">DDE Tnp4 domain-containing protein</fullName>
    </recommendedName>
</protein>
<accession>A0A9D4RTH2</accession>
<evidence type="ECO:0000313" key="5">
    <source>
        <dbReference type="Proteomes" id="UP000828390"/>
    </source>
</evidence>
<organism evidence="4 5">
    <name type="scientific">Dreissena polymorpha</name>
    <name type="common">Zebra mussel</name>
    <name type="synonym">Mytilus polymorpha</name>
    <dbReference type="NCBI Taxonomy" id="45954"/>
    <lineage>
        <taxon>Eukaryota</taxon>
        <taxon>Metazoa</taxon>
        <taxon>Spiralia</taxon>
        <taxon>Lophotrochozoa</taxon>
        <taxon>Mollusca</taxon>
        <taxon>Bivalvia</taxon>
        <taxon>Autobranchia</taxon>
        <taxon>Heteroconchia</taxon>
        <taxon>Euheterodonta</taxon>
        <taxon>Imparidentia</taxon>
        <taxon>Neoheterodontei</taxon>
        <taxon>Myida</taxon>
        <taxon>Dreissenoidea</taxon>
        <taxon>Dreissenidae</taxon>
        <taxon>Dreissena</taxon>
    </lineage>
</organism>
<gene>
    <name evidence="4" type="ORF">DPMN_002076</name>
</gene>
<dbReference type="PANTHER" id="PTHR23080">
    <property type="entry name" value="THAP DOMAIN PROTEIN"/>
    <property type="match status" value="1"/>
</dbReference>
<keyword evidence="2" id="KW-0479">Metal-binding</keyword>
<sequence>MHQSKCIVCKCKLKVRLRRPVNKHLRKYLRKTFLIESSESDLICGKCSRPAYRQAPFPVLHQASLQNGGQESTCCAGSPPSVRLRVQAASKSHAYCFICKKPGPKLIVVPQQLRTEVFVKHNILITAHSRCCPCHLDFSLSQFHPDTFVNFKSMDDAFVNKTTITELLDTVREFAIKSSVKRMSFENIEYYSDIDLQNMTGLNKEQFLDFHSMLKEHIRETPARSKSTTTGIFLFKMKTGISNSLLATLFGISKSSVRRAIAAVRTMLMQNFVQHYLGFQHISRENVIDTHTRTLAQSLLAENNDQVILVIDGTYIYIQKSANFQFQRRSYSVHKGRPLVKPMVIVTTTGYFVSILGPYFSDSKNNDASILNHILCNNIEEIKEWIKPNDVFVVDRGFRDSITLLSNMGIHAEMPAFINKGVKQMPTEDANTSRLVTKVIYLRMFSM</sequence>
<dbReference type="Pfam" id="PF13359">
    <property type="entry name" value="DDE_Tnp_4"/>
    <property type="match status" value="1"/>
</dbReference>
<dbReference type="AlphaFoldDB" id="A0A9D4RTH2"/>
<name>A0A9D4RTH2_DREPO</name>
<dbReference type="GO" id="GO:0046872">
    <property type="term" value="F:metal ion binding"/>
    <property type="evidence" value="ECO:0007669"/>
    <property type="project" value="UniProtKB-KW"/>
</dbReference>
<dbReference type="Proteomes" id="UP000828390">
    <property type="component" value="Unassembled WGS sequence"/>
</dbReference>
<dbReference type="EMBL" id="JAIWYP010000001">
    <property type="protein sequence ID" value="KAH3878190.1"/>
    <property type="molecule type" value="Genomic_DNA"/>
</dbReference>
<evidence type="ECO:0000256" key="2">
    <source>
        <dbReference type="ARBA" id="ARBA00022723"/>
    </source>
</evidence>
<reference evidence="4" key="2">
    <citation type="submission" date="2020-11" db="EMBL/GenBank/DDBJ databases">
        <authorList>
            <person name="McCartney M.A."/>
            <person name="Auch B."/>
            <person name="Kono T."/>
            <person name="Mallez S."/>
            <person name="Becker A."/>
            <person name="Gohl D.M."/>
            <person name="Silverstein K.A.T."/>
            <person name="Koren S."/>
            <person name="Bechman K.B."/>
            <person name="Herman A."/>
            <person name="Abrahante J.E."/>
            <person name="Garbe J."/>
        </authorList>
    </citation>
    <scope>NUCLEOTIDE SEQUENCE</scope>
    <source>
        <strain evidence="4">Duluth1</strain>
        <tissue evidence="4">Whole animal</tissue>
    </source>
</reference>
<keyword evidence="5" id="KW-1185">Reference proteome</keyword>
<comment type="cofactor">
    <cofactor evidence="1">
        <name>a divalent metal cation</name>
        <dbReference type="ChEBI" id="CHEBI:60240"/>
    </cofactor>
</comment>
<evidence type="ECO:0000256" key="1">
    <source>
        <dbReference type="ARBA" id="ARBA00001968"/>
    </source>
</evidence>
<comment type="caution">
    <text evidence="4">The sequence shown here is derived from an EMBL/GenBank/DDBJ whole genome shotgun (WGS) entry which is preliminary data.</text>
</comment>